<sequence>MIFIRNFVTATGSSSGRVNPLRVGLLFGNPPRDELLSLQDSYQWA</sequence>
<accession>A0A0A9G4B9</accession>
<reference evidence="1" key="1">
    <citation type="submission" date="2014-09" db="EMBL/GenBank/DDBJ databases">
        <authorList>
            <person name="Magalhaes I.L.F."/>
            <person name="Oliveira U."/>
            <person name="Santos F.R."/>
            <person name="Vidigal T.H.D.A."/>
            <person name="Brescovit A.D."/>
            <person name="Santos A.J."/>
        </authorList>
    </citation>
    <scope>NUCLEOTIDE SEQUENCE</scope>
    <source>
        <tissue evidence="1">Shoot tissue taken approximately 20 cm above the soil surface</tissue>
    </source>
</reference>
<name>A0A0A9G4B9_ARUDO</name>
<evidence type="ECO:0000313" key="1">
    <source>
        <dbReference type="EMBL" id="JAE17386.1"/>
    </source>
</evidence>
<protein>
    <submittedName>
        <fullName evidence="1">Uncharacterized protein</fullName>
    </submittedName>
</protein>
<dbReference type="AlphaFoldDB" id="A0A0A9G4B9"/>
<organism evidence="1">
    <name type="scientific">Arundo donax</name>
    <name type="common">Giant reed</name>
    <name type="synonym">Donax arundinaceus</name>
    <dbReference type="NCBI Taxonomy" id="35708"/>
    <lineage>
        <taxon>Eukaryota</taxon>
        <taxon>Viridiplantae</taxon>
        <taxon>Streptophyta</taxon>
        <taxon>Embryophyta</taxon>
        <taxon>Tracheophyta</taxon>
        <taxon>Spermatophyta</taxon>
        <taxon>Magnoliopsida</taxon>
        <taxon>Liliopsida</taxon>
        <taxon>Poales</taxon>
        <taxon>Poaceae</taxon>
        <taxon>PACMAD clade</taxon>
        <taxon>Arundinoideae</taxon>
        <taxon>Arundineae</taxon>
        <taxon>Arundo</taxon>
    </lineage>
</organism>
<reference evidence="1" key="2">
    <citation type="journal article" date="2015" name="Data Brief">
        <title>Shoot transcriptome of the giant reed, Arundo donax.</title>
        <authorList>
            <person name="Barrero R.A."/>
            <person name="Guerrero F.D."/>
            <person name="Moolhuijzen P."/>
            <person name="Goolsby J.A."/>
            <person name="Tidwell J."/>
            <person name="Bellgard S.E."/>
            <person name="Bellgard M.I."/>
        </authorList>
    </citation>
    <scope>NUCLEOTIDE SEQUENCE</scope>
    <source>
        <tissue evidence="1">Shoot tissue taken approximately 20 cm above the soil surface</tissue>
    </source>
</reference>
<proteinExistence type="predicted"/>
<dbReference type="EMBL" id="GBRH01180510">
    <property type="protein sequence ID" value="JAE17386.1"/>
    <property type="molecule type" value="Transcribed_RNA"/>
</dbReference>